<dbReference type="EMBL" id="KF280365">
    <property type="protein sequence ID" value="AGS09256.1"/>
    <property type="molecule type" value="Genomic_DNA"/>
</dbReference>
<name>S5RA66_HETAN</name>
<evidence type="ECO:0000256" key="1">
    <source>
        <dbReference type="ARBA" id="ARBA00005800"/>
    </source>
</evidence>
<evidence type="ECO:0000256" key="5">
    <source>
        <dbReference type="SAM" id="MobiDB-lite"/>
    </source>
</evidence>
<keyword evidence="2 8" id="KW-0238">DNA-binding</keyword>
<dbReference type="Pfam" id="PF12731">
    <property type="entry name" value="Mating_N"/>
    <property type="match status" value="1"/>
</dbReference>
<dbReference type="InterPro" id="IPR008422">
    <property type="entry name" value="KN_HD"/>
</dbReference>
<feature type="compositionally biased region" description="Basic and acidic residues" evidence="5">
    <location>
        <begin position="417"/>
        <end position="428"/>
    </location>
</feature>
<feature type="domain" description="KN homeodomain" evidence="6">
    <location>
        <begin position="139"/>
        <end position="176"/>
    </location>
</feature>
<feature type="domain" description="Mating-type protein A-alpha/beta 1 N-terminal" evidence="7">
    <location>
        <begin position="3"/>
        <end position="88"/>
    </location>
</feature>
<protein>
    <submittedName>
        <fullName evidence="8">A1 homeodomain mating type protein</fullName>
    </submittedName>
</protein>
<dbReference type="GO" id="GO:0006355">
    <property type="term" value="P:regulation of DNA-templated transcription"/>
    <property type="evidence" value="ECO:0007669"/>
    <property type="project" value="InterPro"/>
</dbReference>
<dbReference type="AlphaFoldDB" id="S5RA66"/>
<dbReference type="SUPFAM" id="SSF46689">
    <property type="entry name" value="Homeodomain-like"/>
    <property type="match status" value="1"/>
</dbReference>
<dbReference type="Gene3D" id="1.10.10.60">
    <property type="entry name" value="Homeodomain-like"/>
    <property type="match status" value="1"/>
</dbReference>
<sequence length="659" mass="71727">MDDMSLRRRLLHAEQHLLDAVVEGPQALKSFYDSWTSLGYEIEYAVRHHTLGPDTYSMVKVVSARVQILATGFLDTHLHMHSITDDFMSELGDTLSRFGLSEDPSLPMISHDRHHPKNTQSFTDLATPHPSSYASAYEWLLDNLHNPYPSPDVKSQLSQAHDLSPKAIGTWFKQVRQEIGWSTLSGEIFSGSRSKTTRAASLAYISRDPDLPENVKHAFRVVRDKLERLPISSRTPGKDAGLADEDTLQKLESMRNQVVDGTSVLEEIDREIEHLRGKSKEAEPSPPSLLPLSVTLLCGPTSPFTPDTSDEEEDTTPPPPVAGCKRRLDSATETSSDSLKIPSDRPVKRSRTDKTNSISSSELPQPRLSHNLPSPIPEPTPLPSSPTPTLHLSQSNVVETTERPASPVPCISRKRRLSDADLSRPEPKRPRRVSQGPRAHAVSDPLPAGLGGDTLESLLSGEDWAVLFSASRHTPQNGEPQPPQIVSIDDPTISTNDSYSSLALVPPAQTPSYPTVNLDDPIFSVSDVLALLSASSPGAATATHTTTPSATLPNTPALVPESPEAATPQGASSAIDWGHFDEITLAHLPTCEPIAPQGSVAPCPQASTRYAQSMSLVDDMLLPFMFTPDMNPPPDTFGLDIYSGFGDQSQAWTGLWDLD</sequence>
<dbReference type="CDD" id="cd00086">
    <property type="entry name" value="homeodomain"/>
    <property type="match status" value="1"/>
</dbReference>
<feature type="region of interest" description="Disordered" evidence="5">
    <location>
        <begin position="275"/>
        <end position="449"/>
    </location>
</feature>
<dbReference type="Pfam" id="PF05920">
    <property type="entry name" value="Homeobox_KN"/>
    <property type="match status" value="1"/>
</dbReference>
<evidence type="ECO:0000259" key="7">
    <source>
        <dbReference type="Pfam" id="PF12731"/>
    </source>
</evidence>
<dbReference type="InterPro" id="IPR009057">
    <property type="entry name" value="Homeodomain-like_sf"/>
</dbReference>
<feature type="compositionally biased region" description="Basic and acidic residues" evidence="5">
    <location>
        <begin position="342"/>
        <end position="354"/>
    </location>
</feature>
<reference evidence="8" key="1">
    <citation type="journal article" date="2013" name="Mol. Biol. Evol.">
        <title>Extensive trans-specific polymorphism at the mating type locus of the root decay fungus heterobasidion.</title>
        <authorList>
            <person name="van Diepen L.T."/>
            <person name="Olson A."/>
            <person name="Ihrmark K."/>
            <person name="Stenlid J."/>
            <person name="James T.Y."/>
        </authorList>
    </citation>
    <scope>NUCLEOTIDE SEQUENCE</scope>
    <source>
        <strain evidence="8">92153/1</strain>
    </source>
</reference>
<reference evidence="8" key="2">
    <citation type="submission" date="2013-06" db="EMBL/GenBank/DDBJ databases">
        <authorList>
            <person name="van Diepen L.T.A."/>
            <person name="Olson A."/>
            <person name="Ihrmark K."/>
            <person name="Stenlid J."/>
            <person name="James T.Y."/>
        </authorList>
    </citation>
    <scope>NUCLEOTIDE SEQUENCE</scope>
    <source>
        <strain evidence="8">92153/1</strain>
    </source>
</reference>
<keyword evidence="3 8" id="KW-0371">Homeobox</keyword>
<comment type="similarity">
    <text evidence="1">Belongs to the TALE/M-ATYP homeobox family.</text>
</comment>
<feature type="compositionally biased region" description="Low complexity" evidence="5">
    <location>
        <begin position="539"/>
        <end position="558"/>
    </location>
</feature>
<feature type="region of interest" description="Disordered" evidence="5">
    <location>
        <begin position="539"/>
        <end position="572"/>
    </location>
</feature>
<dbReference type="GO" id="GO:0003677">
    <property type="term" value="F:DNA binding"/>
    <property type="evidence" value="ECO:0007669"/>
    <property type="project" value="UniProtKB-KW"/>
</dbReference>
<feature type="compositionally biased region" description="Pro residues" evidence="5">
    <location>
        <begin position="374"/>
        <end position="386"/>
    </location>
</feature>
<proteinExistence type="inferred from homology"/>
<evidence type="ECO:0000259" key="6">
    <source>
        <dbReference type="Pfam" id="PF05920"/>
    </source>
</evidence>
<dbReference type="InterPro" id="IPR024333">
    <property type="entry name" value="Mating-type_A-alpha/beta_1_N"/>
</dbReference>
<dbReference type="InterPro" id="IPR001356">
    <property type="entry name" value="HD"/>
</dbReference>
<evidence type="ECO:0000256" key="3">
    <source>
        <dbReference type="ARBA" id="ARBA00023155"/>
    </source>
</evidence>
<organism evidence="8">
    <name type="scientific">Heterobasidion annosum</name>
    <name type="common">Root rot fungus</name>
    <name type="synonym">Polyporus annosus</name>
    <dbReference type="NCBI Taxonomy" id="13563"/>
    <lineage>
        <taxon>Eukaryota</taxon>
        <taxon>Fungi</taxon>
        <taxon>Dikarya</taxon>
        <taxon>Basidiomycota</taxon>
        <taxon>Agaricomycotina</taxon>
        <taxon>Agaricomycetes</taxon>
        <taxon>Russulales</taxon>
        <taxon>Bondarzewiaceae</taxon>
        <taxon>Heterobasidion</taxon>
        <taxon>Heterobasidion annosum species complex</taxon>
    </lineage>
</organism>
<evidence type="ECO:0000313" key="8">
    <source>
        <dbReference type="EMBL" id="AGS09256.1"/>
    </source>
</evidence>
<keyword evidence="4" id="KW-0539">Nucleus</keyword>
<accession>S5RA66</accession>
<evidence type="ECO:0000256" key="2">
    <source>
        <dbReference type="ARBA" id="ARBA00023125"/>
    </source>
</evidence>
<evidence type="ECO:0000256" key="4">
    <source>
        <dbReference type="ARBA" id="ARBA00023242"/>
    </source>
</evidence>